<dbReference type="GO" id="GO:0005615">
    <property type="term" value="C:extracellular space"/>
    <property type="evidence" value="ECO:0007669"/>
    <property type="project" value="TreeGrafter"/>
</dbReference>
<accession>A0A411PFB2</accession>
<name>A0A411PFB2_9GAMM</name>
<dbReference type="GO" id="GO:0006508">
    <property type="term" value="P:proteolysis"/>
    <property type="evidence" value="ECO:0007669"/>
    <property type="project" value="UniProtKB-KW"/>
</dbReference>
<comment type="similarity">
    <text evidence="2 8">Belongs to the peptidase M14 family.</text>
</comment>
<comment type="cofactor">
    <cofactor evidence="1">
        <name>Zn(2+)</name>
        <dbReference type="ChEBI" id="CHEBI:29105"/>
    </cofactor>
</comment>
<proteinExistence type="inferred from homology"/>
<keyword evidence="7" id="KW-0482">Metalloprotease</keyword>
<keyword evidence="4" id="KW-0479">Metal-binding</keyword>
<evidence type="ECO:0000256" key="4">
    <source>
        <dbReference type="ARBA" id="ARBA00022723"/>
    </source>
</evidence>
<dbReference type="SMART" id="SM00631">
    <property type="entry name" value="Zn_pept"/>
    <property type="match status" value="1"/>
</dbReference>
<dbReference type="RefSeq" id="WP_130598065.1">
    <property type="nucleotide sequence ID" value="NZ_CP036200.1"/>
</dbReference>
<dbReference type="KEGG" id="smai:EXU30_04755"/>
<dbReference type="InterPro" id="IPR057246">
    <property type="entry name" value="CARBOXYPEPT_ZN_1"/>
</dbReference>
<evidence type="ECO:0000256" key="8">
    <source>
        <dbReference type="PROSITE-ProRule" id="PRU01379"/>
    </source>
</evidence>
<keyword evidence="5" id="KW-0378">Hydrolase</keyword>
<sequence>MALFARQRTFEVDMLARIIAQHQHLFRHHTLAERMCLGQPLPVKSIELGARGVGMPTVLFVGGIHGVERIGSQVVLSFLSSLLKRLDWDVHLQQLLQKVRIAFVPIANPVGVFKGTRGNGNNVDLMRNAPLSAIEPVTFMVGGQSVSKHLPWYRGEGDTELETQVLIDYVQRLIDSSSSLISLDVHSGFGLLDHLWFPNAYTKAPFAGAAYVQYLKQLFDAGYPHHSYYQCAPQSQFYRTHGDLWDYIYQQNMPASVDAGNRGTSLPKLVPLTLEMGSWAWVKKNPRQVFNFHGYFNPQQRHRHQRILRRHITLMQFLLDAAYSEMLEKMPNSAFEQYRQQAHAKWYKR</sequence>
<dbReference type="EMBL" id="CP036200">
    <property type="protein sequence ID" value="QBF82092.1"/>
    <property type="molecule type" value="Genomic_DNA"/>
</dbReference>
<dbReference type="PROSITE" id="PS00132">
    <property type="entry name" value="CARBOXYPEPT_ZN_1"/>
    <property type="match status" value="1"/>
</dbReference>
<reference evidence="10 11" key="1">
    <citation type="submission" date="2019-02" db="EMBL/GenBank/DDBJ databases">
        <title>Shewanella sp. D4-2 isolated from Dokdo Island.</title>
        <authorList>
            <person name="Baek K."/>
        </authorList>
    </citation>
    <scope>NUCLEOTIDE SEQUENCE [LARGE SCALE GENOMIC DNA]</scope>
    <source>
        <strain evidence="10 11">D4-2</strain>
    </source>
</reference>
<organism evidence="10 11">
    <name type="scientific">Shewanella maritima</name>
    <dbReference type="NCBI Taxonomy" id="2520507"/>
    <lineage>
        <taxon>Bacteria</taxon>
        <taxon>Pseudomonadati</taxon>
        <taxon>Pseudomonadota</taxon>
        <taxon>Gammaproteobacteria</taxon>
        <taxon>Alteromonadales</taxon>
        <taxon>Shewanellaceae</taxon>
        <taxon>Shewanella</taxon>
    </lineage>
</organism>
<gene>
    <name evidence="10" type="ORF">EXU30_04755</name>
</gene>
<dbReference type="InterPro" id="IPR000834">
    <property type="entry name" value="Peptidase_M14"/>
</dbReference>
<dbReference type="PROSITE" id="PS52035">
    <property type="entry name" value="PEPTIDASE_M14"/>
    <property type="match status" value="1"/>
</dbReference>
<dbReference type="Proteomes" id="UP000291106">
    <property type="component" value="Chromosome"/>
</dbReference>
<evidence type="ECO:0000313" key="11">
    <source>
        <dbReference type="Proteomes" id="UP000291106"/>
    </source>
</evidence>
<dbReference type="GO" id="GO:0008270">
    <property type="term" value="F:zinc ion binding"/>
    <property type="evidence" value="ECO:0007669"/>
    <property type="project" value="InterPro"/>
</dbReference>
<evidence type="ECO:0000256" key="5">
    <source>
        <dbReference type="ARBA" id="ARBA00022801"/>
    </source>
</evidence>
<feature type="domain" description="Peptidase M14" evidence="9">
    <location>
        <begin position="6"/>
        <end position="349"/>
    </location>
</feature>
<evidence type="ECO:0000256" key="3">
    <source>
        <dbReference type="ARBA" id="ARBA00022670"/>
    </source>
</evidence>
<dbReference type="Pfam" id="PF00246">
    <property type="entry name" value="Peptidase_M14"/>
    <property type="match status" value="1"/>
</dbReference>
<evidence type="ECO:0000256" key="6">
    <source>
        <dbReference type="ARBA" id="ARBA00022833"/>
    </source>
</evidence>
<dbReference type="OrthoDB" id="9779324at2"/>
<keyword evidence="3" id="KW-0645">Protease</keyword>
<evidence type="ECO:0000256" key="1">
    <source>
        <dbReference type="ARBA" id="ARBA00001947"/>
    </source>
</evidence>
<evidence type="ECO:0000313" key="10">
    <source>
        <dbReference type="EMBL" id="QBF82092.1"/>
    </source>
</evidence>
<keyword evidence="6" id="KW-0862">Zinc</keyword>
<evidence type="ECO:0000256" key="2">
    <source>
        <dbReference type="ARBA" id="ARBA00005988"/>
    </source>
</evidence>
<keyword evidence="11" id="KW-1185">Reference proteome</keyword>
<evidence type="ECO:0000256" key="7">
    <source>
        <dbReference type="ARBA" id="ARBA00023049"/>
    </source>
</evidence>
<dbReference type="SUPFAM" id="SSF53187">
    <property type="entry name" value="Zn-dependent exopeptidases"/>
    <property type="match status" value="1"/>
</dbReference>
<comment type="caution">
    <text evidence="8">Lacks conserved residue(s) required for the propagation of feature annotation.</text>
</comment>
<dbReference type="GO" id="GO:0004181">
    <property type="term" value="F:metallocarboxypeptidase activity"/>
    <property type="evidence" value="ECO:0007669"/>
    <property type="project" value="InterPro"/>
</dbReference>
<dbReference type="Gene3D" id="3.40.630.10">
    <property type="entry name" value="Zn peptidases"/>
    <property type="match status" value="1"/>
</dbReference>
<dbReference type="PANTHER" id="PTHR11705:SF143">
    <property type="entry name" value="SLL0236 PROTEIN"/>
    <property type="match status" value="1"/>
</dbReference>
<protein>
    <submittedName>
        <fullName evidence="10">DUF2817 domain-containing protein</fullName>
    </submittedName>
</protein>
<dbReference type="AlphaFoldDB" id="A0A411PFB2"/>
<evidence type="ECO:0000259" key="9">
    <source>
        <dbReference type="PROSITE" id="PS52035"/>
    </source>
</evidence>
<dbReference type="PANTHER" id="PTHR11705">
    <property type="entry name" value="PROTEASE FAMILY M14 CARBOXYPEPTIDASE A,B"/>
    <property type="match status" value="1"/>
</dbReference>